<gene>
    <name evidence="1" type="ORF">SLA_4443</name>
</gene>
<evidence type="ECO:0000313" key="1">
    <source>
        <dbReference type="EMBL" id="BAU85331.1"/>
    </source>
</evidence>
<organism evidence="1 2">
    <name type="scientific">Streptomyces laurentii</name>
    <dbReference type="NCBI Taxonomy" id="39478"/>
    <lineage>
        <taxon>Bacteria</taxon>
        <taxon>Bacillati</taxon>
        <taxon>Actinomycetota</taxon>
        <taxon>Actinomycetes</taxon>
        <taxon>Kitasatosporales</taxon>
        <taxon>Streptomycetaceae</taxon>
        <taxon>Streptomyces</taxon>
    </lineage>
</organism>
<protein>
    <submittedName>
        <fullName evidence="1">Uncharacterized protein</fullName>
    </submittedName>
</protein>
<dbReference type="Proteomes" id="UP000217676">
    <property type="component" value="Chromosome"/>
</dbReference>
<evidence type="ECO:0000313" key="2">
    <source>
        <dbReference type="Proteomes" id="UP000217676"/>
    </source>
</evidence>
<dbReference type="AlphaFoldDB" id="A0A160P3Q8"/>
<sequence length="212" mass="23096">MRSIHDVLGGAGYPDPFTDEDLADLRQEIVREVTSTMMFGSSPAPVGHYPTLHDQAARQLSTLSAHLLRHRDAAEHVAQLVHEHIDDDGALRFGCLLFLVDEREGARFWWGFAAGAGNATAAQCLNLYHRARGELRDADHWALQAVTGDAPVLPGSPAPFAPATARSPARHEALRAAVRSLKVDVVEESGHSRVLRPAQHLADRIEELADAL</sequence>
<dbReference type="RefSeq" id="WP_359885350.1">
    <property type="nucleotide sequence ID" value="NZ_JBEYHT010000092.1"/>
</dbReference>
<reference evidence="1 2" key="1">
    <citation type="journal article" date="2016" name="Genome Announc.">
        <title>Complete Genome Sequence of Thiostrepton-Producing Streptomyces laurentii ATCC 31255.</title>
        <authorList>
            <person name="Doi K."/>
            <person name="Fujino Y."/>
            <person name="Nagayoshi Y."/>
            <person name="Ohshima T."/>
            <person name="Ogata S."/>
        </authorList>
    </citation>
    <scope>NUCLEOTIDE SEQUENCE [LARGE SCALE GENOMIC DNA]</scope>
    <source>
        <strain evidence="1 2">ATCC 31255</strain>
    </source>
</reference>
<accession>A0A160P3Q8</accession>
<name>A0A160P3Q8_STRLU</name>
<dbReference type="EMBL" id="AP017424">
    <property type="protein sequence ID" value="BAU85331.1"/>
    <property type="molecule type" value="Genomic_DNA"/>
</dbReference>
<proteinExistence type="predicted"/>
<dbReference type="KEGG" id="slau:SLA_4443"/>
<keyword evidence="2" id="KW-1185">Reference proteome</keyword>